<name>A0A346ACT2_AERHY</name>
<dbReference type="EMBL" id="MH449682">
    <property type="protein sequence ID" value="AXL05044.1"/>
    <property type="molecule type" value="Genomic_DNA"/>
</dbReference>
<evidence type="ECO:0000259" key="3">
    <source>
        <dbReference type="Pfam" id="PF09314"/>
    </source>
</evidence>
<proteinExistence type="predicted"/>
<dbReference type="GO" id="GO:0016757">
    <property type="term" value="F:glycosyltransferase activity"/>
    <property type="evidence" value="ECO:0007669"/>
    <property type="project" value="InterPro"/>
</dbReference>
<dbReference type="Pfam" id="PF00534">
    <property type="entry name" value="Glycos_transf_1"/>
    <property type="match status" value="1"/>
</dbReference>
<evidence type="ECO:0000256" key="1">
    <source>
        <dbReference type="ARBA" id="ARBA00022679"/>
    </source>
</evidence>
<evidence type="ECO:0000313" key="4">
    <source>
        <dbReference type="EMBL" id="AXL05044.1"/>
    </source>
</evidence>
<dbReference type="InterPro" id="IPR001296">
    <property type="entry name" value="Glyco_trans_1"/>
</dbReference>
<dbReference type="Pfam" id="PF09314">
    <property type="entry name" value="DUF1972"/>
    <property type="match status" value="1"/>
</dbReference>
<feature type="domain" description="Glycosyl transferase family 1" evidence="2">
    <location>
        <begin position="187"/>
        <end position="297"/>
    </location>
</feature>
<dbReference type="PANTHER" id="PTHR46401">
    <property type="entry name" value="GLYCOSYLTRANSFERASE WBBK-RELATED"/>
    <property type="match status" value="1"/>
</dbReference>
<protein>
    <submittedName>
        <fullName evidence="4">Glycosyltransferase</fullName>
    </submittedName>
</protein>
<dbReference type="Gene3D" id="3.40.50.2000">
    <property type="entry name" value="Glycogen Phosphorylase B"/>
    <property type="match status" value="1"/>
</dbReference>
<keyword evidence="1 4" id="KW-0808">Transferase</keyword>
<accession>A0A346ACT2</accession>
<gene>
    <name evidence="4" type="primary">gt3</name>
</gene>
<dbReference type="InterPro" id="IPR015393">
    <property type="entry name" value="DUF1972"/>
</dbReference>
<sequence>MDYLGKKYVAVLGTVGIPACYGGFESLVQNLVDYQSESINYHIFCSSHSYQKKSENYKDASLLYLPIKANGVSSIPYDILSLIICLKKKPDVTLILGVSGCLFLPIYRLFSSSRIVTNIDGLEWRRDKWGWLTKKFLKFSEKLAVRFSDAVVSDNQGIADYVMDEYGVVSEVIAYGGDHALQVEHQENYVKDDFYLSVCRIEPENNIELILTAFSKSREKLCFIGNWEASEYGRALKSRFSHYENIEIVDPIYDISVLYKMRRQCKGYVHGHSAGGTNPSLVEAMQFGMPIYAFDCIFNRYTTDNSALYFNSIETLRQLIEKYDEHVVHSGERMRQIASDKYQWRSVVDKYEQLFV</sequence>
<organism evidence="4">
    <name type="scientific">Aeromonas hydrophila</name>
    <dbReference type="NCBI Taxonomy" id="644"/>
    <lineage>
        <taxon>Bacteria</taxon>
        <taxon>Pseudomonadati</taxon>
        <taxon>Pseudomonadota</taxon>
        <taxon>Gammaproteobacteria</taxon>
        <taxon>Aeromonadales</taxon>
        <taxon>Aeromonadaceae</taxon>
        <taxon>Aeromonas</taxon>
    </lineage>
</organism>
<dbReference type="PANTHER" id="PTHR46401:SF2">
    <property type="entry name" value="GLYCOSYLTRANSFERASE WBBK-RELATED"/>
    <property type="match status" value="1"/>
</dbReference>
<feature type="domain" description="DUF1972" evidence="3">
    <location>
        <begin position="7"/>
        <end position="178"/>
    </location>
</feature>
<dbReference type="AlphaFoldDB" id="A0A346ACT2"/>
<evidence type="ECO:0000259" key="2">
    <source>
        <dbReference type="Pfam" id="PF00534"/>
    </source>
</evidence>
<reference evidence="4" key="1">
    <citation type="submission" date="2018-06" db="EMBL/GenBank/DDBJ databases">
        <title>Genetic diversity of the Aeromonas Hydrophila O antigens and development of a suspension array for serotype detection.</title>
        <authorList>
            <person name="Cao H."/>
            <person name="Liu B."/>
        </authorList>
    </citation>
    <scope>NUCLEOTIDE SEQUENCE</scope>
    <source>
        <strain evidence="4">G5385</strain>
    </source>
</reference>
<dbReference type="SUPFAM" id="SSF53756">
    <property type="entry name" value="UDP-Glycosyltransferase/glycogen phosphorylase"/>
    <property type="match status" value="1"/>
</dbReference>